<evidence type="ECO:0000313" key="6">
    <source>
        <dbReference type="EMBL" id="TLS68526.1"/>
    </source>
</evidence>
<dbReference type="PROSITE" id="PS51352">
    <property type="entry name" value="THIOREDOXIN_2"/>
    <property type="match status" value="1"/>
</dbReference>
<dbReference type="CDD" id="cd02968">
    <property type="entry name" value="SCO"/>
    <property type="match status" value="1"/>
</dbReference>
<dbReference type="InterPro" id="IPR036249">
    <property type="entry name" value="Thioredoxin-like_sf"/>
</dbReference>
<feature type="domain" description="Thioredoxin" evidence="5">
    <location>
        <begin position="30"/>
        <end position="201"/>
    </location>
</feature>
<comment type="similarity">
    <text evidence="1">Belongs to the SCO1/2 family.</text>
</comment>
<comment type="caution">
    <text evidence="6">The sequence shown here is derived from an EMBL/GenBank/DDBJ whole genome shotgun (WGS) entry which is preliminary data.</text>
</comment>
<keyword evidence="3" id="KW-0479">Metal-binding</keyword>
<dbReference type="FunFam" id="3.40.30.10:FF:000013">
    <property type="entry name" value="Blast:Protein SCO1 homolog, mitochondrial"/>
    <property type="match status" value="1"/>
</dbReference>
<keyword evidence="7" id="KW-1185">Reference proteome</keyword>
<keyword evidence="2 3" id="KW-0186">Copper</keyword>
<dbReference type="InterPro" id="IPR013766">
    <property type="entry name" value="Thioredoxin_domain"/>
</dbReference>
<evidence type="ECO:0000256" key="4">
    <source>
        <dbReference type="PIRSR" id="PIRSR603782-2"/>
    </source>
</evidence>
<dbReference type="Pfam" id="PF02630">
    <property type="entry name" value="SCO1-SenC"/>
    <property type="match status" value="1"/>
</dbReference>
<dbReference type="PANTHER" id="PTHR12151:SF25">
    <property type="entry name" value="LINALOOL DEHYDRATASE_ISOMERASE DOMAIN-CONTAINING PROTEIN"/>
    <property type="match status" value="1"/>
</dbReference>
<reference evidence="6 7" key="1">
    <citation type="journal article" date="2019" name="Appl. Environ. Microbiol.">
        <title>Environmental Evidence and Genomic Insight of Iron-oxidizing Bacteria Preference Towards More Corrosion Resistant Stainless Steel at Higher Salinities.</title>
        <authorList>
            <person name="Garrison C.E."/>
            <person name="Price K.A."/>
            <person name="Field E.K."/>
        </authorList>
    </citation>
    <scope>NUCLEOTIDE SEQUENCE [LARGE SCALE GENOMIC DNA]</scope>
    <source>
        <strain evidence="6 7">P3</strain>
    </source>
</reference>
<dbReference type="AlphaFoldDB" id="A0A5R9GQG6"/>
<keyword evidence="4" id="KW-1015">Disulfide bond</keyword>
<dbReference type="PANTHER" id="PTHR12151">
    <property type="entry name" value="ELECTRON TRANSPORT PROTIN SCO1/SENC FAMILY MEMBER"/>
    <property type="match status" value="1"/>
</dbReference>
<feature type="disulfide bond" description="Redox-active" evidence="4">
    <location>
        <begin position="76"/>
        <end position="80"/>
    </location>
</feature>
<name>A0A5R9GQG6_9PROT</name>
<organism evidence="6 7">
    <name type="scientific">Mariprofundus erugo</name>
    <dbReference type="NCBI Taxonomy" id="2528639"/>
    <lineage>
        <taxon>Bacteria</taxon>
        <taxon>Pseudomonadati</taxon>
        <taxon>Pseudomonadota</taxon>
        <taxon>Candidatius Mariprofundia</taxon>
        <taxon>Mariprofundales</taxon>
        <taxon>Mariprofundaceae</taxon>
        <taxon>Mariprofundus</taxon>
    </lineage>
</organism>
<proteinExistence type="inferred from homology"/>
<evidence type="ECO:0000256" key="3">
    <source>
        <dbReference type="PIRSR" id="PIRSR603782-1"/>
    </source>
</evidence>
<feature type="binding site" evidence="3">
    <location>
        <position position="166"/>
    </location>
    <ligand>
        <name>Cu cation</name>
        <dbReference type="ChEBI" id="CHEBI:23378"/>
    </ligand>
</feature>
<dbReference type="Gene3D" id="3.40.30.10">
    <property type="entry name" value="Glutaredoxin"/>
    <property type="match status" value="1"/>
</dbReference>
<sequence>MVAVMNKSLVKYGVTVLALVAVLVVIFWQQFAAQPVIPSALKNMGGDFELQSSQGPLALHDFRGKAVLIYFGYTHCPDVCPMALGVMAAAMQQAGDALKHRVAGIFISVDPRRDTPDKLDQYARFFDPRIKGVTGTPALLDKVAAAWRVDYAVPDQPADASYAVEHSTFIYLVNPDGKVAGLFDEKTSAAVIAEQLRLWLR</sequence>
<evidence type="ECO:0000256" key="1">
    <source>
        <dbReference type="ARBA" id="ARBA00010996"/>
    </source>
</evidence>
<dbReference type="GO" id="GO:0046872">
    <property type="term" value="F:metal ion binding"/>
    <property type="evidence" value="ECO:0007669"/>
    <property type="project" value="UniProtKB-KW"/>
</dbReference>
<feature type="binding site" evidence="3">
    <location>
        <position position="76"/>
    </location>
    <ligand>
        <name>Cu cation</name>
        <dbReference type="ChEBI" id="CHEBI:23378"/>
    </ligand>
</feature>
<evidence type="ECO:0000313" key="7">
    <source>
        <dbReference type="Proteomes" id="UP000306585"/>
    </source>
</evidence>
<feature type="binding site" evidence="3">
    <location>
        <position position="80"/>
    </location>
    <ligand>
        <name>Cu cation</name>
        <dbReference type="ChEBI" id="CHEBI:23378"/>
    </ligand>
</feature>
<dbReference type="Proteomes" id="UP000306585">
    <property type="component" value="Unassembled WGS sequence"/>
</dbReference>
<accession>A0A5R9GQG6</accession>
<gene>
    <name evidence="6" type="ORF">FEF65_02100</name>
</gene>
<evidence type="ECO:0000256" key="2">
    <source>
        <dbReference type="ARBA" id="ARBA00023008"/>
    </source>
</evidence>
<dbReference type="EMBL" id="VBRY01000002">
    <property type="protein sequence ID" value="TLS68526.1"/>
    <property type="molecule type" value="Genomic_DNA"/>
</dbReference>
<evidence type="ECO:0000259" key="5">
    <source>
        <dbReference type="PROSITE" id="PS51352"/>
    </source>
</evidence>
<dbReference type="InterPro" id="IPR003782">
    <property type="entry name" value="SCO1/SenC"/>
</dbReference>
<protein>
    <submittedName>
        <fullName evidence="6">SCO family protein</fullName>
    </submittedName>
</protein>
<dbReference type="SUPFAM" id="SSF52833">
    <property type="entry name" value="Thioredoxin-like"/>
    <property type="match status" value="1"/>
</dbReference>